<sequence length="669" mass="73258">MSSALPAVLFASCCLFTLLLIRSYLPLRSTPGYVLAPVFLAILVPCSIVLLVPIDLASTSESKGVSIGIVLTETARLIGWRIGYWLCFVLTWAILPILQSFSDSGYQSTRARLIDSLRENARYQAIVLGTGFVFLIYVISTAGVSFRSLYALVIALAYCYALAVAIYLMGHGLVALPRHFFQDASVARKLRGLQTQAVGTYDSLMDATAKLLEVQDEVRMLQERKHNVAPDFRGWIDELGDIVALPESHLSPRERTMLSQGIHSTNTASAPPQIITEEYLANLTRRLKAIINKRTRYQSAWGSLLQDASDCQHILDSIPTRSLPRFPRVAAAGSKPVSFVPEKFTLLTPFTRHLLHVYVMPQLRRTIATILALASIAVIWSEIVSSFAPKLSLLSLSISWGSGGLFQQAITASWIAYMVISSLLSLSSVRLWNGYVLIPRKTSGGSACFYASYAARLTVPLSYNFLTLLPPEETKWKKTVFHSFLGRLVNLTPLGQGFSTFFPIFILVPVSAALFGWYDRVKECCGFSDYFNWGDEEQDGEEGVNAKNWLWREGRELIDRELGQGVNSSTGFLSARRPTGAGGGLSSGGAAATRVRLESGIAGGDDDEGFLGGMFHRVRNTLDTALPGAGNNGTRPRWMGPDGSNSTGGTPEQRPSWFSMFTGVVGESS</sequence>
<feature type="transmembrane region" description="Helical" evidence="7">
    <location>
        <begin position="6"/>
        <end position="25"/>
    </location>
</feature>
<dbReference type="OrthoDB" id="203099at2759"/>
<feature type="region of interest" description="Disordered" evidence="6">
    <location>
        <begin position="569"/>
        <end position="589"/>
    </location>
</feature>
<name>A0A3N4LIS2_9PEZI</name>
<evidence type="ECO:0000256" key="2">
    <source>
        <dbReference type="ARBA" id="ARBA00010487"/>
    </source>
</evidence>
<feature type="transmembrane region" description="Helical" evidence="7">
    <location>
        <begin position="149"/>
        <end position="169"/>
    </location>
</feature>
<dbReference type="PANTHER" id="PTHR21355:SF0">
    <property type="entry name" value="G-PROTEIN COUPLED RECEPTOR-ASSOCIATED PROTEIN LMBRD2"/>
    <property type="match status" value="1"/>
</dbReference>
<proteinExistence type="inferred from homology"/>
<evidence type="ECO:0000256" key="1">
    <source>
        <dbReference type="ARBA" id="ARBA00004141"/>
    </source>
</evidence>
<keyword evidence="5 7" id="KW-0472">Membrane</keyword>
<dbReference type="Proteomes" id="UP000267821">
    <property type="component" value="Unassembled WGS sequence"/>
</dbReference>
<evidence type="ECO:0000256" key="4">
    <source>
        <dbReference type="ARBA" id="ARBA00022989"/>
    </source>
</evidence>
<comment type="similarity">
    <text evidence="2">Belongs to the LIMR family.</text>
</comment>
<dbReference type="AlphaFoldDB" id="A0A3N4LIS2"/>
<feature type="transmembrane region" description="Helical" evidence="7">
    <location>
        <begin position="366"/>
        <end position="385"/>
    </location>
</feature>
<feature type="transmembrane region" description="Helical" evidence="7">
    <location>
        <begin position="82"/>
        <end position="102"/>
    </location>
</feature>
<feature type="transmembrane region" description="Helical" evidence="7">
    <location>
        <begin position="405"/>
        <end position="426"/>
    </location>
</feature>
<feature type="region of interest" description="Disordered" evidence="6">
    <location>
        <begin position="625"/>
        <end position="669"/>
    </location>
</feature>
<dbReference type="Pfam" id="PF04791">
    <property type="entry name" value="LMBR1"/>
    <property type="match status" value="1"/>
</dbReference>
<reference evidence="8 9" key="1">
    <citation type="journal article" date="2018" name="Nat. Ecol. Evol.">
        <title>Pezizomycetes genomes reveal the molecular basis of ectomycorrhizal truffle lifestyle.</title>
        <authorList>
            <person name="Murat C."/>
            <person name="Payen T."/>
            <person name="Noel B."/>
            <person name="Kuo A."/>
            <person name="Morin E."/>
            <person name="Chen J."/>
            <person name="Kohler A."/>
            <person name="Krizsan K."/>
            <person name="Balestrini R."/>
            <person name="Da Silva C."/>
            <person name="Montanini B."/>
            <person name="Hainaut M."/>
            <person name="Levati E."/>
            <person name="Barry K.W."/>
            <person name="Belfiori B."/>
            <person name="Cichocki N."/>
            <person name="Clum A."/>
            <person name="Dockter R.B."/>
            <person name="Fauchery L."/>
            <person name="Guy J."/>
            <person name="Iotti M."/>
            <person name="Le Tacon F."/>
            <person name="Lindquist E.A."/>
            <person name="Lipzen A."/>
            <person name="Malagnac F."/>
            <person name="Mello A."/>
            <person name="Molinier V."/>
            <person name="Miyauchi S."/>
            <person name="Poulain J."/>
            <person name="Riccioni C."/>
            <person name="Rubini A."/>
            <person name="Sitrit Y."/>
            <person name="Splivallo R."/>
            <person name="Traeger S."/>
            <person name="Wang M."/>
            <person name="Zifcakova L."/>
            <person name="Wipf D."/>
            <person name="Zambonelli A."/>
            <person name="Paolocci F."/>
            <person name="Nowrousian M."/>
            <person name="Ottonello S."/>
            <person name="Baldrian P."/>
            <person name="Spatafora J.W."/>
            <person name="Henrissat B."/>
            <person name="Nagy L.G."/>
            <person name="Aury J.M."/>
            <person name="Wincker P."/>
            <person name="Grigoriev I.V."/>
            <person name="Bonfante P."/>
            <person name="Martin F.M."/>
        </authorList>
    </citation>
    <scope>NUCLEOTIDE SEQUENCE [LARGE SCALE GENOMIC DNA]</scope>
    <source>
        <strain evidence="8 9">ATCC MYA-4762</strain>
    </source>
</reference>
<dbReference type="InterPro" id="IPR051584">
    <property type="entry name" value="GPCR-associated_LMBR1"/>
</dbReference>
<dbReference type="InterPro" id="IPR006876">
    <property type="entry name" value="LMBR1-like_membr_prot"/>
</dbReference>
<evidence type="ECO:0000256" key="6">
    <source>
        <dbReference type="SAM" id="MobiDB-lite"/>
    </source>
</evidence>
<evidence type="ECO:0000256" key="3">
    <source>
        <dbReference type="ARBA" id="ARBA00022692"/>
    </source>
</evidence>
<dbReference type="PANTHER" id="PTHR21355">
    <property type="entry name" value="G-PROTEIN COUPLED RECEPTOR-ASSOCIATED PROTEIN LMBRD2"/>
    <property type="match status" value="1"/>
</dbReference>
<evidence type="ECO:0000313" key="9">
    <source>
        <dbReference type="Proteomes" id="UP000267821"/>
    </source>
</evidence>
<dbReference type="EMBL" id="ML121549">
    <property type="protein sequence ID" value="RPB22790.1"/>
    <property type="molecule type" value="Genomic_DNA"/>
</dbReference>
<accession>A0A3N4LIS2</accession>
<evidence type="ECO:0000313" key="8">
    <source>
        <dbReference type="EMBL" id="RPB22790.1"/>
    </source>
</evidence>
<evidence type="ECO:0000256" key="5">
    <source>
        <dbReference type="ARBA" id="ARBA00023136"/>
    </source>
</evidence>
<gene>
    <name evidence="8" type="ORF">L211DRAFT_787915</name>
</gene>
<keyword evidence="3 7" id="KW-0812">Transmembrane</keyword>
<evidence type="ECO:0000256" key="7">
    <source>
        <dbReference type="SAM" id="Phobius"/>
    </source>
</evidence>
<dbReference type="GO" id="GO:0016020">
    <property type="term" value="C:membrane"/>
    <property type="evidence" value="ECO:0007669"/>
    <property type="project" value="UniProtKB-SubCell"/>
</dbReference>
<dbReference type="STRING" id="1051890.A0A3N4LIS2"/>
<keyword evidence="4 7" id="KW-1133">Transmembrane helix</keyword>
<protein>
    <submittedName>
        <fullName evidence="8">Uncharacterized protein</fullName>
    </submittedName>
</protein>
<feature type="transmembrane region" description="Helical" evidence="7">
    <location>
        <begin position="32"/>
        <end position="54"/>
    </location>
</feature>
<keyword evidence="9" id="KW-1185">Reference proteome</keyword>
<feature type="transmembrane region" description="Helical" evidence="7">
    <location>
        <begin position="447"/>
        <end position="466"/>
    </location>
</feature>
<feature type="transmembrane region" description="Helical" evidence="7">
    <location>
        <begin position="498"/>
        <end position="518"/>
    </location>
</feature>
<dbReference type="InParanoid" id="A0A3N4LIS2"/>
<organism evidence="8 9">
    <name type="scientific">Terfezia boudieri ATCC MYA-4762</name>
    <dbReference type="NCBI Taxonomy" id="1051890"/>
    <lineage>
        <taxon>Eukaryota</taxon>
        <taxon>Fungi</taxon>
        <taxon>Dikarya</taxon>
        <taxon>Ascomycota</taxon>
        <taxon>Pezizomycotina</taxon>
        <taxon>Pezizomycetes</taxon>
        <taxon>Pezizales</taxon>
        <taxon>Pezizaceae</taxon>
        <taxon>Terfezia</taxon>
    </lineage>
</organism>
<feature type="transmembrane region" description="Helical" evidence="7">
    <location>
        <begin position="123"/>
        <end position="143"/>
    </location>
</feature>
<comment type="subcellular location">
    <subcellularLocation>
        <location evidence="1">Membrane</location>
        <topology evidence="1">Multi-pass membrane protein</topology>
    </subcellularLocation>
</comment>